<dbReference type="Pfam" id="PF13442">
    <property type="entry name" value="Cytochrome_CBB3"/>
    <property type="match status" value="1"/>
</dbReference>
<reference evidence="9 10" key="1">
    <citation type="journal article" date="2006" name="Proc. Natl. Acad. Sci. U.S.A.">
        <title>Burkholderia xenovorans LB400 harbors a multi-replicon, 9.73-Mbp genome shaped for versatility.</title>
        <authorList>
            <person name="Chain P.S."/>
            <person name="Denef V.J."/>
            <person name="Konstantinidis K.T."/>
            <person name="Vergez L.M."/>
            <person name="Agullo L."/>
            <person name="Reyes V.L."/>
            <person name="Hauser L."/>
            <person name="Cordova M."/>
            <person name="Gomez L."/>
            <person name="Gonzalez M."/>
            <person name="Land M."/>
            <person name="Lao V."/>
            <person name="Larimer F."/>
            <person name="LiPuma J.J."/>
            <person name="Mahenthiralingam E."/>
            <person name="Malfatti S.A."/>
            <person name="Marx C.J."/>
            <person name="Parnell J.J."/>
            <person name="Ramette A."/>
            <person name="Richardson P."/>
            <person name="Seeger M."/>
            <person name="Smith D."/>
            <person name="Spilker T."/>
            <person name="Sul W.J."/>
            <person name="Tsoi T.V."/>
            <person name="Ulrich L.E."/>
            <person name="Zhulin I.B."/>
            <person name="Tiedje J.M."/>
        </authorList>
    </citation>
    <scope>NUCLEOTIDE SEQUENCE [LARGE SCALE GENOMIC DNA]</scope>
    <source>
        <strain evidence="9 10">LB400</strain>
    </source>
</reference>
<evidence type="ECO:0000259" key="8">
    <source>
        <dbReference type="PROSITE" id="PS51007"/>
    </source>
</evidence>
<evidence type="ECO:0000256" key="1">
    <source>
        <dbReference type="ARBA" id="ARBA00022448"/>
    </source>
</evidence>
<keyword evidence="5 6" id="KW-0408">Iron</keyword>
<keyword evidence="4" id="KW-0249">Electron transport</keyword>
<evidence type="ECO:0000313" key="9">
    <source>
        <dbReference type="EMBL" id="ABE34430.1"/>
    </source>
</evidence>
<evidence type="ECO:0000256" key="3">
    <source>
        <dbReference type="ARBA" id="ARBA00022723"/>
    </source>
</evidence>
<keyword evidence="2 6" id="KW-0349">Heme</keyword>
<dbReference type="SUPFAM" id="SSF46626">
    <property type="entry name" value="Cytochrome c"/>
    <property type="match status" value="1"/>
</dbReference>
<dbReference type="InterPro" id="IPR051459">
    <property type="entry name" value="Cytochrome_c-type_DH"/>
</dbReference>
<dbReference type="PATRIC" id="fig|266265.5.peg.6213"/>
<dbReference type="Proteomes" id="UP000001817">
    <property type="component" value="Chromosome 2"/>
</dbReference>
<proteinExistence type="predicted"/>
<dbReference type="PANTHER" id="PTHR35008:SF4">
    <property type="entry name" value="BLL4482 PROTEIN"/>
    <property type="match status" value="1"/>
</dbReference>
<sequence>MDRPPLILSAMLMTLLLALLMEAATVSAQPVAQDPPLTFTISPGYRFTEQSGEALYNASCAGCHMPDGKGAQGAGHYPPLADNPAVEAAPYVIVNILHGRKAMPSFGDAMNDDQVAAVVNYTRTHFGNRFAGSVTPSQVRSLR</sequence>
<dbReference type="EMBL" id="CP000271">
    <property type="protein sequence ID" value="ABE34430.1"/>
    <property type="molecule type" value="Genomic_DNA"/>
</dbReference>
<dbReference type="AlphaFoldDB" id="Q13NA9"/>
<feature type="chain" id="PRO_5004182391" evidence="7">
    <location>
        <begin position="24"/>
        <end position="143"/>
    </location>
</feature>
<dbReference type="STRING" id="266265.Bxe_B1534"/>
<dbReference type="PROSITE" id="PS51007">
    <property type="entry name" value="CYTC"/>
    <property type="match status" value="1"/>
</dbReference>
<protein>
    <submittedName>
        <fullName evidence="9">Cytochrome C6</fullName>
    </submittedName>
</protein>
<evidence type="ECO:0000256" key="5">
    <source>
        <dbReference type="ARBA" id="ARBA00023004"/>
    </source>
</evidence>
<accession>Q13NA9</accession>
<gene>
    <name evidence="9" type="ORF">Bxe_B1534</name>
</gene>
<feature type="signal peptide" evidence="7">
    <location>
        <begin position="1"/>
        <end position="23"/>
    </location>
</feature>
<evidence type="ECO:0000256" key="2">
    <source>
        <dbReference type="ARBA" id="ARBA00022617"/>
    </source>
</evidence>
<dbReference type="OrthoDB" id="9757546at2"/>
<keyword evidence="10" id="KW-1185">Reference proteome</keyword>
<dbReference type="PRINTS" id="PR00605">
    <property type="entry name" value="CYTCHROMECIC"/>
</dbReference>
<dbReference type="InterPro" id="IPR008168">
    <property type="entry name" value="Cyt_C_IC"/>
</dbReference>
<evidence type="ECO:0000313" key="10">
    <source>
        <dbReference type="Proteomes" id="UP000001817"/>
    </source>
</evidence>
<dbReference type="PANTHER" id="PTHR35008">
    <property type="entry name" value="BLL4482 PROTEIN-RELATED"/>
    <property type="match status" value="1"/>
</dbReference>
<keyword evidence="3 6" id="KW-0479">Metal-binding</keyword>
<dbReference type="GO" id="GO:0005506">
    <property type="term" value="F:iron ion binding"/>
    <property type="evidence" value="ECO:0007669"/>
    <property type="project" value="InterPro"/>
</dbReference>
<dbReference type="GO" id="GO:0009055">
    <property type="term" value="F:electron transfer activity"/>
    <property type="evidence" value="ECO:0007669"/>
    <property type="project" value="InterPro"/>
</dbReference>
<dbReference type="InterPro" id="IPR036909">
    <property type="entry name" value="Cyt_c-like_dom_sf"/>
</dbReference>
<evidence type="ECO:0000256" key="6">
    <source>
        <dbReference type="PROSITE-ProRule" id="PRU00433"/>
    </source>
</evidence>
<dbReference type="Gene3D" id="1.10.760.10">
    <property type="entry name" value="Cytochrome c-like domain"/>
    <property type="match status" value="1"/>
</dbReference>
<evidence type="ECO:0000256" key="7">
    <source>
        <dbReference type="SAM" id="SignalP"/>
    </source>
</evidence>
<dbReference type="KEGG" id="bxb:DR64_6841"/>
<dbReference type="GO" id="GO:0020037">
    <property type="term" value="F:heme binding"/>
    <property type="evidence" value="ECO:0007669"/>
    <property type="project" value="InterPro"/>
</dbReference>
<name>Q13NA9_PARXL</name>
<dbReference type="eggNOG" id="COG2010">
    <property type="taxonomic scope" value="Bacteria"/>
</dbReference>
<keyword evidence="7" id="KW-0732">Signal</keyword>
<feature type="domain" description="Cytochrome c" evidence="8">
    <location>
        <begin position="47"/>
        <end position="126"/>
    </location>
</feature>
<evidence type="ECO:0000256" key="4">
    <source>
        <dbReference type="ARBA" id="ARBA00022982"/>
    </source>
</evidence>
<dbReference type="InterPro" id="IPR009056">
    <property type="entry name" value="Cyt_c-like_dom"/>
</dbReference>
<keyword evidence="1" id="KW-0813">Transport</keyword>
<dbReference type="KEGG" id="bxe:Bxe_B1534"/>
<organism evidence="9 10">
    <name type="scientific">Paraburkholderia xenovorans (strain LB400)</name>
    <dbReference type="NCBI Taxonomy" id="266265"/>
    <lineage>
        <taxon>Bacteria</taxon>
        <taxon>Pseudomonadati</taxon>
        <taxon>Pseudomonadota</taxon>
        <taxon>Betaproteobacteria</taxon>
        <taxon>Burkholderiales</taxon>
        <taxon>Burkholderiaceae</taxon>
        <taxon>Paraburkholderia</taxon>
    </lineage>
</organism>